<feature type="signal peptide" evidence="8">
    <location>
        <begin position="1"/>
        <end position="26"/>
    </location>
</feature>
<accession>A0A0T5Z714</accession>
<dbReference type="InterPro" id="IPR016476">
    <property type="entry name" value="SH3_dom_pro"/>
</dbReference>
<dbReference type="GO" id="GO:0016020">
    <property type="term" value="C:membrane"/>
    <property type="evidence" value="ECO:0007669"/>
    <property type="project" value="UniProtKB-SubCell"/>
</dbReference>
<dbReference type="NCBIfam" id="TIGR04211">
    <property type="entry name" value="SH3_and_anchor"/>
    <property type="match status" value="1"/>
</dbReference>
<dbReference type="SUPFAM" id="SSF90257">
    <property type="entry name" value="Myosin rod fragments"/>
    <property type="match status" value="1"/>
</dbReference>
<evidence type="ECO:0000256" key="8">
    <source>
        <dbReference type="SAM" id="SignalP"/>
    </source>
</evidence>
<dbReference type="RefSeq" id="WP_233519338.1">
    <property type="nucleotide sequence ID" value="NZ_KQ556942.1"/>
</dbReference>
<evidence type="ECO:0000256" key="4">
    <source>
        <dbReference type="ARBA" id="ARBA00022989"/>
    </source>
</evidence>
<dbReference type="Gene3D" id="1.20.5.340">
    <property type="match status" value="1"/>
</dbReference>
<proteinExistence type="predicted"/>
<dbReference type="SMART" id="SM00287">
    <property type="entry name" value="SH3b"/>
    <property type="match status" value="1"/>
</dbReference>
<evidence type="ECO:0000256" key="6">
    <source>
        <dbReference type="SAM" id="Coils"/>
    </source>
</evidence>
<dbReference type="Pfam" id="PF08239">
    <property type="entry name" value="SH3_3"/>
    <property type="match status" value="1"/>
</dbReference>
<keyword evidence="2 7" id="KW-0812">Transmembrane</keyword>
<feature type="transmembrane region" description="Helical" evidence="7">
    <location>
        <begin position="196"/>
        <end position="214"/>
    </location>
</feature>
<name>A0A0T5Z714_9GAMM</name>
<evidence type="ECO:0000256" key="2">
    <source>
        <dbReference type="ARBA" id="ARBA00022692"/>
    </source>
</evidence>
<dbReference type="STRING" id="54398.Ga0074115_10426"/>
<dbReference type="InterPro" id="IPR003646">
    <property type="entry name" value="SH3-like_bac-type"/>
</dbReference>
<evidence type="ECO:0000256" key="7">
    <source>
        <dbReference type="SAM" id="Phobius"/>
    </source>
</evidence>
<gene>
    <name evidence="10" type="ORF">Ga0076813_13781</name>
</gene>
<keyword evidence="3 8" id="KW-0732">Signal</keyword>
<keyword evidence="4 7" id="KW-1133">Transmembrane helix</keyword>
<comment type="subcellular location">
    <subcellularLocation>
        <location evidence="1">Membrane</location>
        <topology evidence="1">Single-pass membrane protein</topology>
    </subcellularLocation>
</comment>
<comment type="caution">
    <text evidence="10">The sequence shown here is derived from an EMBL/GenBank/DDBJ whole genome shotgun (WGS) entry which is preliminary data.</text>
</comment>
<organism evidence="10 11">
    <name type="scientific">endosymbiont of Ridgeia piscesae</name>
    <dbReference type="NCBI Taxonomy" id="54398"/>
    <lineage>
        <taxon>Bacteria</taxon>
        <taxon>Pseudomonadati</taxon>
        <taxon>Pseudomonadota</taxon>
        <taxon>Gammaproteobacteria</taxon>
        <taxon>sulfur-oxidizing symbionts</taxon>
    </lineage>
</organism>
<feature type="non-terminal residue" evidence="10">
    <location>
        <position position="1"/>
    </location>
</feature>
<feature type="domain" description="SH3b" evidence="9">
    <location>
        <begin position="26"/>
        <end position="92"/>
    </location>
</feature>
<feature type="chain" id="PRO_5006667237" evidence="8">
    <location>
        <begin position="27"/>
        <end position="229"/>
    </location>
</feature>
<keyword evidence="5 7" id="KW-0472">Membrane</keyword>
<keyword evidence="6" id="KW-0175">Coiled coil</keyword>
<dbReference type="AlphaFoldDB" id="A0A0T5Z714"/>
<dbReference type="EMBL" id="LMXI01000316">
    <property type="protein sequence ID" value="KRT58555.1"/>
    <property type="molecule type" value="Genomic_DNA"/>
</dbReference>
<evidence type="ECO:0000256" key="3">
    <source>
        <dbReference type="ARBA" id="ARBA00022729"/>
    </source>
</evidence>
<dbReference type="Gene3D" id="2.30.30.40">
    <property type="entry name" value="SH3 Domains"/>
    <property type="match status" value="1"/>
</dbReference>
<evidence type="ECO:0000256" key="5">
    <source>
        <dbReference type="ARBA" id="ARBA00023136"/>
    </source>
</evidence>
<sequence>RNTVMRLPFQLSIALLLLALPLLAQAKPAYITDTFKVTMRSGESSTHRILRMLNSGDQIDLLSTNSESGYSKIRTASGLEGYVLSRQLMSQPSARNQLKTLQQRVHELESAPAELSGKLARLQRQHDSLLQEHKALQQTRNQLNQELQSIQRTASNAIRISNERNDLRKQVADLTRNVADLRQQNRDLSNESNRDWFLIGAAVVIAGILIGLLLPHLRFQRRRNNWGAL</sequence>
<evidence type="ECO:0000313" key="10">
    <source>
        <dbReference type="EMBL" id="KRT58555.1"/>
    </source>
</evidence>
<protein>
    <submittedName>
        <fullName evidence="10">SH3 domain protein</fullName>
    </submittedName>
</protein>
<evidence type="ECO:0000313" key="11">
    <source>
        <dbReference type="Proteomes" id="UP000051276"/>
    </source>
</evidence>
<evidence type="ECO:0000259" key="9">
    <source>
        <dbReference type="SMART" id="SM00287"/>
    </source>
</evidence>
<dbReference type="Proteomes" id="UP000051276">
    <property type="component" value="Unassembled WGS sequence"/>
</dbReference>
<reference evidence="10 11" key="1">
    <citation type="submission" date="2015-11" db="EMBL/GenBank/DDBJ databases">
        <title>The genome of Candidatus Endoriftia persephone in Ridgeia piscesae and population structure of the North Eastern Pacific vestimentiferan symbionts.</title>
        <authorList>
            <person name="Perez M."/>
            <person name="Juniper K.S."/>
        </authorList>
    </citation>
    <scope>NUCLEOTIDE SEQUENCE [LARGE SCALE GENOMIC DNA]</scope>
    <source>
        <strain evidence="10">Ind10</strain>
    </source>
</reference>
<feature type="coiled-coil region" evidence="6">
    <location>
        <begin position="91"/>
        <end position="191"/>
    </location>
</feature>
<evidence type="ECO:0000256" key="1">
    <source>
        <dbReference type="ARBA" id="ARBA00004167"/>
    </source>
</evidence>
<dbReference type="PIRSF" id="PIRSF006158">
    <property type="entry name" value="UCP006158_SH3"/>
    <property type="match status" value="1"/>
</dbReference>